<dbReference type="CDD" id="cd01646">
    <property type="entry name" value="RT_Bac_retron_I"/>
    <property type="match status" value="1"/>
</dbReference>
<reference evidence="2 3" key="2">
    <citation type="journal article" date="1996" name="DNA Res.">
        <title>Sequence analysis of the genome of the unicellular cyanobacterium Synechocystis sp. strain PCC6803. II. Sequence determination of the entire genome and assignment of potential protein-coding regions.</title>
        <authorList>
            <person name="Kaneko T."/>
            <person name="Sato S."/>
            <person name="Kotani H."/>
            <person name="Tanaka A."/>
            <person name="Asamizu E."/>
            <person name="Nakamura Y."/>
            <person name="Miyajima N."/>
            <person name="Hirosawa M."/>
            <person name="Sugiura M."/>
            <person name="Sasamoto S."/>
            <person name="Kimura T."/>
            <person name="Hosouchi T."/>
            <person name="Matsuno A."/>
            <person name="Muraki A."/>
            <person name="Nakazaki N."/>
            <person name="Naruo K."/>
            <person name="Okumura S."/>
            <person name="Shimpo S."/>
            <person name="Takeuchi C."/>
            <person name="Wada T."/>
            <person name="Watanabe A."/>
            <person name="Yamada M."/>
            <person name="Yasuda M."/>
            <person name="Tabata S."/>
        </authorList>
    </citation>
    <scope>NUCLEOTIDE SEQUENCE [LARGE SCALE GENOMIC DNA]</scope>
    <source>
        <strain evidence="3">ATCC 27184 / PCC 6803 / Kazusa</strain>
    </source>
</reference>
<proteinExistence type="predicted"/>
<evidence type="ECO:0000259" key="1">
    <source>
        <dbReference type="PROSITE" id="PS50878"/>
    </source>
</evidence>
<dbReference type="eggNOG" id="COG3344">
    <property type="taxonomic scope" value="Bacteria"/>
</dbReference>
<dbReference type="AlphaFoldDB" id="P72998"/>
<sequence>MKFATYEHFRETESLVRKVNKDKIAKWLLNVGYFPEENILPPSFTVSKEIKLQDTPYNININDLKKRQVAFVSFPKSTLTYRNFSVQHPWNYHDIIFYLHQNWDNILSHIFHSENKVAAYSFPIPVSKKDFEDLSPLRAGRMIYEWLEMAEEDLILDGQKFNILAKTDITNFYPSIYTHGIGWAIHGREEALEDKEFRLFGNKIDRLFQYSNDGRTNGIPIGSALSDLIAETILADIDRKFSQESKHIEYAAVRFKDDYRILCNSKENAKKLLDILSHQLSQYNLSLNESKTSFLNLPDGLYREHNRAYFPHVLRRKKYISFRKFEHTLLIALDIHRKHPGTSIIEKFIAELFDKRHNLKVSYSSQNRGKEIRKTISLLFLLKRESTKILCHVLSVIERLYIENKRNDQGLKDFLRETIKDELDRASKMSSVFEIVWLVFFCRYISLGFQNEDFDSIIKNEKIKENVFYKSIVTSKQELFKDTDFKLFTKPRACRDKTLAERFAIFKR</sequence>
<gene>
    <name evidence="2" type="ordered locus">sll1503</name>
</gene>
<dbReference type="PIR" id="S74977">
    <property type="entry name" value="S74977"/>
</dbReference>
<dbReference type="PhylomeDB" id="P72998"/>
<dbReference type="InParanoid" id="P72998"/>
<dbReference type="KEGG" id="syn:sll1503"/>
<dbReference type="PROSITE" id="PS50878">
    <property type="entry name" value="RT_POL"/>
    <property type="match status" value="1"/>
</dbReference>
<dbReference type="PaxDb" id="1148-1652092"/>
<dbReference type="Pfam" id="PF00078">
    <property type="entry name" value="RVT_1"/>
    <property type="match status" value="1"/>
</dbReference>
<dbReference type="EMBL" id="BA000022">
    <property type="protein sequence ID" value="BAA17017.1"/>
    <property type="molecule type" value="Genomic_DNA"/>
</dbReference>
<dbReference type="EnsemblBacteria" id="BAA17017">
    <property type="protein sequence ID" value="BAA17017"/>
    <property type="gene ID" value="BAA17017"/>
</dbReference>
<evidence type="ECO:0000313" key="3">
    <source>
        <dbReference type="Proteomes" id="UP000001425"/>
    </source>
</evidence>
<dbReference type="Proteomes" id="UP000001425">
    <property type="component" value="Chromosome"/>
</dbReference>
<reference evidence="2 3" key="1">
    <citation type="journal article" date="1995" name="DNA Res.">
        <title>Sequence analysis of the genome of the unicellular cyanobacterium Synechocystis sp. strain PCC6803. I. Sequence features in the 1 Mb region from map positions 64% to 92% of the genome.</title>
        <authorList>
            <person name="Kaneko T."/>
            <person name="Tanaka A."/>
            <person name="Sato S."/>
            <person name="Kotani H."/>
            <person name="Sazuka T."/>
            <person name="Miyajima N."/>
            <person name="Sugiura M."/>
            <person name="Tabata S."/>
        </authorList>
    </citation>
    <scope>NUCLEOTIDE SEQUENCE [LARGE SCALE GENOMIC DNA]</scope>
    <source>
        <strain evidence="3">ATCC 27184 / PCC 6803 / Kazusa</strain>
    </source>
</reference>
<accession>P72998</accession>
<name>P72998_SYNY3</name>
<protein>
    <submittedName>
        <fullName evidence="2">Sll1503 protein</fullName>
    </submittedName>
</protein>
<keyword evidence="3" id="KW-1185">Reference proteome</keyword>
<evidence type="ECO:0000313" key="2">
    <source>
        <dbReference type="EMBL" id="BAA17017.1"/>
    </source>
</evidence>
<dbReference type="STRING" id="1148.gene:10497878"/>
<organism evidence="2 3">
    <name type="scientific">Synechocystis sp. (strain ATCC 27184 / PCC 6803 / Kazusa)</name>
    <dbReference type="NCBI Taxonomy" id="1111708"/>
    <lineage>
        <taxon>Bacteria</taxon>
        <taxon>Bacillati</taxon>
        <taxon>Cyanobacteriota</taxon>
        <taxon>Cyanophyceae</taxon>
        <taxon>Synechococcales</taxon>
        <taxon>Merismopediaceae</taxon>
        <taxon>Synechocystis</taxon>
    </lineage>
</organism>
<feature type="domain" description="Reverse transcriptase" evidence="1">
    <location>
        <begin position="1"/>
        <end position="314"/>
    </location>
</feature>
<dbReference type="InterPro" id="IPR000477">
    <property type="entry name" value="RT_dom"/>
</dbReference>